<comment type="caution">
    <text evidence="2">The sequence shown here is derived from an EMBL/GenBank/DDBJ whole genome shotgun (WGS) entry which is preliminary data.</text>
</comment>
<feature type="domain" description="Polymerase nucleotidyl transferase" evidence="1">
    <location>
        <begin position="12"/>
        <end position="54"/>
    </location>
</feature>
<keyword evidence="3" id="KW-1185">Reference proteome</keyword>
<proteinExistence type="predicted"/>
<name>A0ABN8A8W9_9BACI</name>
<protein>
    <recommendedName>
        <fullName evidence="1">Polymerase nucleotidyl transferase domain-containing protein</fullName>
    </recommendedName>
</protein>
<dbReference type="Pfam" id="PF01909">
    <property type="entry name" value="NTP_transf_2"/>
    <property type="match status" value="1"/>
</dbReference>
<dbReference type="Gene3D" id="3.30.460.10">
    <property type="entry name" value="Beta Polymerase, domain 2"/>
    <property type="match status" value="1"/>
</dbReference>
<dbReference type="InterPro" id="IPR043519">
    <property type="entry name" value="NT_sf"/>
</dbReference>
<evidence type="ECO:0000313" key="2">
    <source>
        <dbReference type="EMBL" id="CAG9621600.1"/>
    </source>
</evidence>
<reference evidence="2 3" key="1">
    <citation type="submission" date="2021-10" db="EMBL/GenBank/DDBJ databases">
        <authorList>
            <person name="Criscuolo A."/>
        </authorList>
    </citation>
    <scope>NUCLEOTIDE SEQUENCE [LARGE SCALE GENOMIC DNA]</scope>
    <source>
        <strain evidence="3">CIP 111883</strain>
    </source>
</reference>
<accession>A0ABN8A8W9</accession>
<dbReference type="RefSeq" id="WP_230501476.1">
    <property type="nucleotide sequence ID" value="NZ_CAKJTJ010000011.1"/>
</dbReference>
<dbReference type="EMBL" id="CAKJTJ010000011">
    <property type="protein sequence ID" value="CAG9621600.1"/>
    <property type="molecule type" value="Genomic_DNA"/>
</dbReference>
<evidence type="ECO:0000259" key="1">
    <source>
        <dbReference type="Pfam" id="PF01909"/>
    </source>
</evidence>
<gene>
    <name evidence="2" type="ORF">BACCIP111883_02373</name>
</gene>
<dbReference type="InterPro" id="IPR002934">
    <property type="entry name" value="Polymerase_NTP_transf_dom"/>
</dbReference>
<organism evidence="2 3">
    <name type="scientific">Sutcliffiella rhizosphaerae</name>
    <dbReference type="NCBI Taxonomy" id="2880967"/>
    <lineage>
        <taxon>Bacteria</taxon>
        <taxon>Bacillati</taxon>
        <taxon>Bacillota</taxon>
        <taxon>Bacilli</taxon>
        <taxon>Bacillales</taxon>
        <taxon>Bacillaceae</taxon>
        <taxon>Sutcliffiella</taxon>
    </lineage>
</organism>
<evidence type="ECO:0000313" key="3">
    <source>
        <dbReference type="Proteomes" id="UP000789833"/>
    </source>
</evidence>
<dbReference type="CDD" id="cd05403">
    <property type="entry name" value="NT_KNTase_like"/>
    <property type="match status" value="1"/>
</dbReference>
<dbReference type="Proteomes" id="UP000789833">
    <property type="component" value="Unassembled WGS sequence"/>
</dbReference>
<dbReference type="SUPFAM" id="SSF81301">
    <property type="entry name" value="Nucleotidyltransferase"/>
    <property type="match status" value="1"/>
</dbReference>
<sequence>MKVHRSDPLEAAARIVKERHPSCNAAILAGSIVRGQETETSDLDIVVFDSKVTESYRESFVQEGWPVELFVHNLISYKTFFEADRMRAKPSLPKMVSEGVILITSDALDQIVYEAKKLVAAGPPAWSEETIQLKRYFLTDLLEDFIGCTNRGEAIFIAGALSEAAAEFELRTNRKWLGSSKWVLRALKEFDELLANEFVVAFDMFYKNEKKEKVILLIDNSLEPYGGRLFEGFSLGK</sequence>